<accession>A0AAD5JPG0</accession>
<keyword evidence="2" id="KW-1185">Reference proteome</keyword>
<sequence>MAGSCCYSYRIGNRVFQDFTSEQLCVSVLDFTPQAEGGSPHICLNRLNQTPNSPVAAGNSGGRKPVSGLYLSVMGPHRLIQRPVLLILWISQ</sequence>
<evidence type="ECO:0000313" key="2">
    <source>
        <dbReference type="Proteomes" id="UP001064489"/>
    </source>
</evidence>
<organism evidence="1 2">
    <name type="scientific">Acer negundo</name>
    <name type="common">Box elder</name>
    <dbReference type="NCBI Taxonomy" id="4023"/>
    <lineage>
        <taxon>Eukaryota</taxon>
        <taxon>Viridiplantae</taxon>
        <taxon>Streptophyta</taxon>
        <taxon>Embryophyta</taxon>
        <taxon>Tracheophyta</taxon>
        <taxon>Spermatophyta</taxon>
        <taxon>Magnoliopsida</taxon>
        <taxon>eudicotyledons</taxon>
        <taxon>Gunneridae</taxon>
        <taxon>Pentapetalae</taxon>
        <taxon>rosids</taxon>
        <taxon>malvids</taxon>
        <taxon>Sapindales</taxon>
        <taxon>Sapindaceae</taxon>
        <taxon>Hippocastanoideae</taxon>
        <taxon>Acereae</taxon>
        <taxon>Acer</taxon>
    </lineage>
</organism>
<dbReference type="AlphaFoldDB" id="A0AAD5JPG0"/>
<proteinExistence type="predicted"/>
<dbReference type="EMBL" id="JAJSOW010000003">
    <property type="protein sequence ID" value="KAI9196981.1"/>
    <property type="molecule type" value="Genomic_DNA"/>
</dbReference>
<protein>
    <submittedName>
        <fullName evidence="1">Uncharacterized protein</fullName>
    </submittedName>
</protein>
<evidence type="ECO:0000313" key="1">
    <source>
        <dbReference type="EMBL" id="KAI9196981.1"/>
    </source>
</evidence>
<name>A0AAD5JPG0_ACENE</name>
<reference evidence="1" key="2">
    <citation type="submission" date="2023-02" db="EMBL/GenBank/DDBJ databases">
        <authorList>
            <person name="Swenson N.G."/>
            <person name="Wegrzyn J.L."/>
            <person name="Mcevoy S.L."/>
        </authorList>
    </citation>
    <scope>NUCLEOTIDE SEQUENCE</scope>
    <source>
        <strain evidence="1">91603</strain>
        <tissue evidence="1">Leaf</tissue>
    </source>
</reference>
<comment type="caution">
    <text evidence="1">The sequence shown here is derived from an EMBL/GenBank/DDBJ whole genome shotgun (WGS) entry which is preliminary data.</text>
</comment>
<gene>
    <name evidence="1" type="ORF">LWI28_028750</name>
</gene>
<reference evidence="1" key="1">
    <citation type="journal article" date="2022" name="Plant J.">
        <title>Strategies of tolerance reflected in two North American maple genomes.</title>
        <authorList>
            <person name="McEvoy S.L."/>
            <person name="Sezen U.U."/>
            <person name="Trouern-Trend A."/>
            <person name="McMahon S.M."/>
            <person name="Schaberg P.G."/>
            <person name="Yang J."/>
            <person name="Wegrzyn J.L."/>
            <person name="Swenson N.G."/>
        </authorList>
    </citation>
    <scope>NUCLEOTIDE SEQUENCE</scope>
    <source>
        <strain evidence="1">91603</strain>
    </source>
</reference>
<dbReference type="Proteomes" id="UP001064489">
    <property type="component" value="Chromosome 1"/>
</dbReference>